<feature type="domain" description="Transcription factor CBF/NF-Y/archaeal histone" evidence="4">
    <location>
        <begin position="20"/>
        <end position="85"/>
    </location>
</feature>
<dbReference type="OrthoDB" id="636685at2759"/>
<gene>
    <name evidence="5" type="ORF">BU24DRAFT_428217</name>
</gene>
<dbReference type="RefSeq" id="XP_033378543.1">
    <property type="nucleotide sequence ID" value="XM_033529419.1"/>
</dbReference>
<evidence type="ECO:0000256" key="1">
    <source>
        <dbReference type="ARBA" id="ARBA00004123"/>
    </source>
</evidence>
<reference evidence="5" key="1">
    <citation type="journal article" date="2020" name="Stud. Mycol.">
        <title>101 Dothideomycetes genomes: a test case for predicting lifestyles and emergence of pathogens.</title>
        <authorList>
            <person name="Haridas S."/>
            <person name="Albert R."/>
            <person name="Binder M."/>
            <person name="Bloem J."/>
            <person name="Labutti K."/>
            <person name="Salamov A."/>
            <person name="Andreopoulos B."/>
            <person name="Baker S."/>
            <person name="Barry K."/>
            <person name="Bills G."/>
            <person name="Bluhm B."/>
            <person name="Cannon C."/>
            <person name="Castanera R."/>
            <person name="Culley D."/>
            <person name="Daum C."/>
            <person name="Ezra D."/>
            <person name="Gonzalez J."/>
            <person name="Henrissat B."/>
            <person name="Kuo A."/>
            <person name="Liang C."/>
            <person name="Lipzen A."/>
            <person name="Lutzoni F."/>
            <person name="Magnuson J."/>
            <person name="Mondo S."/>
            <person name="Nolan M."/>
            <person name="Ohm R."/>
            <person name="Pangilinan J."/>
            <person name="Park H.-J."/>
            <person name="Ramirez L."/>
            <person name="Alfaro M."/>
            <person name="Sun H."/>
            <person name="Tritt A."/>
            <person name="Yoshinaga Y."/>
            <person name="Zwiers L.-H."/>
            <person name="Turgeon B."/>
            <person name="Goodwin S."/>
            <person name="Spatafora J."/>
            <person name="Crous P."/>
            <person name="Grigoriev I."/>
        </authorList>
    </citation>
    <scope>NUCLEOTIDE SEQUENCE</scope>
    <source>
        <strain evidence="5">CBS 175.79</strain>
    </source>
</reference>
<comment type="subcellular location">
    <subcellularLocation>
        <location evidence="1">Nucleus</location>
    </subcellularLocation>
</comment>
<dbReference type="Proteomes" id="UP000799778">
    <property type="component" value="Unassembled WGS sequence"/>
</dbReference>
<evidence type="ECO:0000256" key="2">
    <source>
        <dbReference type="ARBA" id="ARBA00023242"/>
    </source>
</evidence>
<evidence type="ECO:0000313" key="5">
    <source>
        <dbReference type="EMBL" id="KAF2010204.1"/>
    </source>
</evidence>
<dbReference type="InterPro" id="IPR050568">
    <property type="entry name" value="Transcr_DNA_Rep_Reg"/>
</dbReference>
<dbReference type="AlphaFoldDB" id="A0A6A5XBP5"/>
<evidence type="ECO:0000259" key="4">
    <source>
        <dbReference type="Pfam" id="PF00808"/>
    </source>
</evidence>
<dbReference type="GO" id="GO:0008623">
    <property type="term" value="C:CHRAC"/>
    <property type="evidence" value="ECO:0007669"/>
    <property type="project" value="TreeGrafter"/>
</dbReference>
<dbReference type="Gene3D" id="1.10.20.10">
    <property type="entry name" value="Histone, subunit A"/>
    <property type="match status" value="1"/>
</dbReference>
<dbReference type="Pfam" id="PF00808">
    <property type="entry name" value="CBFD_NFYB_HMF"/>
    <property type="match status" value="1"/>
</dbReference>
<evidence type="ECO:0000256" key="3">
    <source>
        <dbReference type="SAM" id="MobiDB-lite"/>
    </source>
</evidence>
<dbReference type="InterPro" id="IPR009072">
    <property type="entry name" value="Histone-fold"/>
</dbReference>
<dbReference type="PANTHER" id="PTHR10252">
    <property type="entry name" value="HISTONE-LIKE TRANSCRIPTION FACTOR CCAAT-RELATED"/>
    <property type="match status" value="1"/>
</dbReference>
<feature type="compositionally biased region" description="Basic and acidic residues" evidence="3">
    <location>
        <begin position="152"/>
        <end position="174"/>
    </location>
</feature>
<dbReference type="GO" id="GO:0046982">
    <property type="term" value="F:protein heterodimerization activity"/>
    <property type="evidence" value="ECO:0007669"/>
    <property type="project" value="InterPro"/>
</dbReference>
<name>A0A6A5XBP5_9PLEO</name>
<dbReference type="PANTHER" id="PTHR10252:SF54">
    <property type="entry name" value="CHROMATIN ACCESSIBILITY COMPLEX PROTEIN 1"/>
    <property type="match status" value="1"/>
</dbReference>
<feature type="compositionally biased region" description="Acidic residues" evidence="3">
    <location>
        <begin position="175"/>
        <end position="184"/>
    </location>
</feature>
<organism evidence="5 6">
    <name type="scientific">Aaosphaeria arxii CBS 175.79</name>
    <dbReference type="NCBI Taxonomy" id="1450172"/>
    <lineage>
        <taxon>Eukaryota</taxon>
        <taxon>Fungi</taxon>
        <taxon>Dikarya</taxon>
        <taxon>Ascomycota</taxon>
        <taxon>Pezizomycotina</taxon>
        <taxon>Dothideomycetes</taxon>
        <taxon>Pleosporomycetidae</taxon>
        <taxon>Pleosporales</taxon>
        <taxon>Pleosporales incertae sedis</taxon>
        <taxon>Aaosphaeria</taxon>
    </lineage>
</organism>
<feature type="compositionally biased region" description="Polar residues" evidence="3">
    <location>
        <begin position="139"/>
        <end position="151"/>
    </location>
</feature>
<dbReference type="GO" id="GO:0006261">
    <property type="term" value="P:DNA-templated DNA replication"/>
    <property type="evidence" value="ECO:0007669"/>
    <property type="project" value="TreeGrafter"/>
</dbReference>
<sequence length="226" mass="24521">MPNTNSAPSSAANEASGQTSLPLSRIQKIINADPERTHVSKNAAFAIALATELFIQHLATTSHNVVKAERKPRRNIQYRDVAAAVAKTDNLEFLVDVVPKTTTYGEFKKKQEARGKGKGRADGDRRENGGGVKGIQALLNATSTTPPTTNGNEKDAGEEGQEPKQNGHAEKEGETEVSEAMEVDEERREVSDDEEMDPVAMQIEVEMRGPRGNDSSPVAERRNGTK</sequence>
<protein>
    <submittedName>
        <fullName evidence="5">Histone-fold-containing protein</fullName>
    </submittedName>
</protein>
<keyword evidence="2" id="KW-0539">Nucleus</keyword>
<dbReference type="EMBL" id="ML978077">
    <property type="protein sequence ID" value="KAF2010204.1"/>
    <property type="molecule type" value="Genomic_DNA"/>
</dbReference>
<evidence type="ECO:0000313" key="6">
    <source>
        <dbReference type="Proteomes" id="UP000799778"/>
    </source>
</evidence>
<feature type="compositionally biased region" description="Basic and acidic residues" evidence="3">
    <location>
        <begin position="108"/>
        <end position="128"/>
    </location>
</feature>
<feature type="region of interest" description="Disordered" evidence="3">
    <location>
        <begin position="108"/>
        <end position="226"/>
    </location>
</feature>
<dbReference type="SUPFAM" id="SSF47113">
    <property type="entry name" value="Histone-fold"/>
    <property type="match status" value="1"/>
</dbReference>
<accession>A0A6A5XBP5</accession>
<dbReference type="CDD" id="cd23645">
    <property type="entry name" value="HFD_Dpb3-like"/>
    <property type="match status" value="1"/>
</dbReference>
<dbReference type="InterPro" id="IPR003958">
    <property type="entry name" value="CBFA_NFYB_domain"/>
</dbReference>
<dbReference type="GeneID" id="54286816"/>
<keyword evidence="6" id="KW-1185">Reference proteome</keyword>
<proteinExistence type="predicted"/>